<keyword evidence="3" id="KW-1185">Reference proteome</keyword>
<gene>
    <name evidence="2" type="ORF">B0H64DRAFT_448986</name>
</gene>
<dbReference type="RefSeq" id="XP_062664177.1">
    <property type="nucleotide sequence ID" value="XM_062807071.1"/>
</dbReference>
<evidence type="ECO:0000256" key="1">
    <source>
        <dbReference type="SAM" id="SignalP"/>
    </source>
</evidence>
<accession>A0AAE0LWZ5</accession>
<organism evidence="2 3">
    <name type="scientific">Chaetomium fimeti</name>
    <dbReference type="NCBI Taxonomy" id="1854472"/>
    <lineage>
        <taxon>Eukaryota</taxon>
        <taxon>Fungi</taxon>
        <taxon>Dikarya</taxon>
        <taxon>Ascomycota</taxon>
        <taxon>Pezizomycotina</taxon>
        <taxon>Sordariomycetes</taxon>
        <taxon>Sordariomycetidae</taxon>
        <taxon>Sordariales</taxon>
        <taxon>Chaetomiaceae</taxon>
        <taxon>Chaetomium</taxon>
    </lineage>
</organism>
<evidence type="ECO:0000313" key="3">
    <source>
        <dbReference type="Proteomes" id="UP001278766"/>
    </source>
</evidence>
<keyword evidence="1" id="KW-0732">Signal</keyword>
<dbReference type="GeneID" id="87844019"/>
<dbReference type="AlphaFoldDB" id="A0AAE0LWZ5"/>
<name>A0AAE0LWZ5_9PEZI</name>
<sequence length="99" mass="10054">MVATSALLGVAACLVPALLAAPADVDARGGGISIVEACHQQFGSTWAAAHSGEGKYDWYCVNSSNGNTGGVNLNDYCARTYGGGSVAVNGGGLWDWRCT</sequence>
<evidence type="ECO:0000313" key="2">
    <source>
        <dbReference type="EMBL" id="KAK3300663.1"/>
    </source>
</evidence>
<dbReference type="Proteomes" id="UP001278766">
    <property type="component" value="Unassembled WGS sequence"/>
</dbReference>
<comment type="caution">
    <text evidence="2">The sequence shown here is derived from an EMBL/GenBank/DDBJ whole genome shotgun (WGS) entry which is preliminary data.</text>
</comment>
<feature type="chain" id="PRO_5041899384" description="Cyanovirin-N domain-containing protein" evidence="1">
    <location>
        <begin position="21"/>
        <end position="99"/>
    </location>
</feature>
<feature type="signal peptide" evidence="1">
    <location>
        <begin position="1"/>
        <end position="20"/>
    </location>
</feature>
<dbReference type="EMBL" id="JAUEPN010000001">
    <property type="protein sequence ID" value="KAK3300663.1"/>
    <property type="molecule type" value="Genomic_DNA"/>
</dbReference>
<reference evidence="2" key="2">
    <citation type="submission" date="2023-06" db="EMBL/GenBank/DDBJ databases">
        <authorList>
            <consortium name="Lawrence Berkeley National Laboratory"/>
            <person name="Haridas S."/>
            <person name="Hensen N."/>
            <person name="Bonometti L."/>
            <person name="Westerberg I."/>
            <person name="Brannstrom I.O."/>
            <person name="Guillou S."/>
            <person name="Cros-Aarteil S."/>
            <person name="Calhoun S."/>
            <person name="Kuo A."/>
            <person name="Mondo S."/>
            <person name="Pangilinan J."/>
            <person name="Riley R."/>
            <person name="Labutti K."/>
            <person name="Andreopoulos B."/>
            <person name="Lipzen A."/>
            <person name="Chen C."/>
            <person name="Yanf M."/>
            <person name="Daum C."/>
            <person name="Ng V."/>
            <person name="Clum A."/>
            <person name="Steindorff A."/>
            <person name="Ohm R."/>
            <person name="Martin F."/>
            <person name="Silar P."/>
            <person name="Natvig D."/>
            <person name="Lalanne C."/>
            <person name="Gautier V."/>
            <person name="Ament-Velasquez S.L."/>
            <person name="Kruys A."/>
            <person name="Hutchinson M.I."/>
            <person name="Powell A.J."/>
            <person name="Barry K."/>
            <person name="Miller A.N."/>
            <person name="Grigoriev I.V."/>
            <person name="Debuchy R."/>
            <person name="Gladieux P."/>
            <person name="Thoren M.H."/>
            <person name="Johannesson H."/>
        </authorList>
    </citation>
    <scope>NUCLEOTIDE SEQUENCE</scope>
    <source>
        <strain evidence="2">CBS 168.71</strain>
    </source>
</reference>
<reference evidence="2" key="1">
    <citation type="journal article" date="2023" name="Mol. Phylogenet. Evol.">
        <title>Genome-scale phylogeny and comparative genomics of the fungal order Sordariales.</title>
        <authorList>
            <person name="Hensen N."/>
            <person name="Bonometti L."/>
            <person name="Westerberg I."/>
            <person name="Brannstrom I.O."/>
            <person name="Guillou S."/>
            <person name="Cros-Aarteil S."/>
            <person name="Calhoun S."/>
            <person name="Haridas S."/>
            <person name="Kuo A."/>
            <person name="Mondo S."/>
            <person name="Pangilinan J."/>
            <person name="Riley R."/>
            <person name="LaButti K."/>
            <person name="Andreopoulos B."/>
            <person name="Lipzen A."/>
            <person name="Chen C."/>
            <person name="Yan M."/>
            <person name="Daum C."/>
            <person name="Ng V."/>
            <person name="Clum A."/>
            <person name="Steindorff A."/>
            <person name="Ohm R.A."/>
            <person name="Martin F."/>
            <person name="Silar P."/>
            <person name="Natvig D.O."/>
            <person name="Lalanne C."/>
            <person name="Gautier V."/>
            <person name="Ament-Velasquez S.L."/>
            <person name="Kruys A."/>
            <person name="Hutchinson M.I."/>
            <person name="Powell A.J."/>
            <person name="Barry K."/>
            <person name="Miller A.N."/>
            <person name="Grigoriev I.V."/>
            <person name="Debuchy R."/>
            <person name="Gladieux P."/>
            <person name="Hiltunen Thoren M."/>
            <person name="Johannesson H."/>
        </authorList>
    </citation>
    <scope>NUCLEOTIDE SEQUENCE</scope>
    <source>
        <strain evidence="2">CBS 168.71</strain>
    </source>
</reference>
<protein>
    <recommendedName>
        <fullName evidence="4">Cyanovirin-N domain-containing protein</fullName>
    </recommendedName>
</protein>
<proteinExistence type="predicted"/>
<evidence type="ECO:0008006" key="4">
    <source>
        <dbReference type="Google" id="ProtNLM"/>
    </source>
</evidence>